<dbReference type="AlphaFoldDB" id="A0AA35K2U1"/>
<dbReference type="EMBL" id="OX395128">
    <property type="protein sequence ID" value="CAI5770747.1"/>
    <property type="molecule type" value="Genomic_DNA"/>
</dbReference>
<sequence length="61" mass="6869">TKTIAAAEPLPAKAISRARIFQQLIPEMRALSSSVRLRSKLTLQYKSVFFMRTSGRDSLVM</sequence>
<feature type="non-terminal residue" evidence="1">
    <location>
        <position position="61"/>
    </location>
</feature>
<evidence type="ECO:0000313" key="2">
    <source>
        <dbReference type="Proteomes" id="UP001178461"/>
    </source>
</evidence>
<proteinExistence type="predicted"/>
<reference evidence="1" key="1">
    <citation type="submission" date="2022-12" db="EMBL/GenBank/DDBJ databases">
        <authorList>
            <person name="Alioto T."/>
            <person name="Alioto T."/>
            <person name="Gomez Garrido J."/>
        </authorList>
    </citation>
    <scope>NUCLEOTIDE SEQUENCE</scope>
</reference>
<keyword evidence="2" id="KW-1185">Reference proteome</keyword>
<evidence type="ECO:0000313" key="1">
    <source>
        <dbReference type="EMBL" id="CAI5770747.1"/>
    </source>
</evidence>
<dbReference type="Proteomes" id="UP001178461">
    <property type="component" value="Chromosome 3"/>
</dbReference>
<accession>A0AA35K2U1</accession>
<name>A0AA35K2U1_9SAUR</name>
<protein>
    <submittedName>
        <fullName evidence="1">Uncharacterized protein</fullName>
    </submittedName>
</protein>
<organism evidence="1 2">
    <name type="scientific">Podarcis lilfordi</name>
    <name type="common">Lilford's wall lizard</name>
    <dbReference type="NCBI Taxonomy" id="74358"/>
    <lineage>
        <taxon>Eukaryota</taxon>
        <taxon>Metazoa</taxon>
        <taxon>Chordata</taxon>
        <taxon>Craniata</taxon>
        <taxon>Vertebrata</taxon>
        <taxon>Euteleostomi</taxon>
        <taxon>Lepidosauria</taxon>
        <taxon>Squamata</taxon>
        <taxon>Bifurcata</taxon>
        <taxon>Unidentata</taxon>
        <taxon>Episquamata</taxon>
        <taxon>Laterata</taxon>
        <taxon>Lacertibaenia</taxon>
        <taxon>Lacertidae</taxon>
        <taxon>Podarcis</taxon>
    </lineage>
</organism>
<feature type="non-terminal residue" evidence="1">
    <location>
        <position position="1"/>
    </location>
</feature>
<gene>
    <name evidence="1" type="ORF">PODLI_1B021540</name>
</gene>